<dbReference type="Pfam" id="PF25534">
    <property type="entry name" value="DUF7918"/>
    <property type="match status" value="1"/>
</dbReference>
<sequence length="230" mass="25781">MRKGNINVYIESQGHALPEYQVEIVDDKTVACYIPSEAGKNFMICWRADTRHDDHVTSVRPRIDGHNIYGKLHSPGQLDGFRESAQIPKDRKRRFEFATLATTDLLRVQGIIPSDAPAAGPSEQSTSARKRPIDRSRSDTPEEAGPSRKRVKTEERALVGEEEDADALELEVELKAIHARARAIEEKLRARAGVAQLKHEPESSNVMIDETRERVDREGSLTRLHTVLAG</sequence>
<organism evidence="3 4">
    <name type="scientific">Fomitopsis schrenkii</name>
    <name type="common">Brown rot fungus</name>
    <dbReference type="NCBI Taxonomy" id="2126942"/>
    <lineage>
        <taxon>Eukaryota</taxon>
        <taxon>Fungi</taxon>
        <taxon>Dikarya</taxon>
        <taxon>Basidiomycota</taxon>
        <taxon>Agaricomycotina</taxon>
        <taxon>Agaricomycetes</taxon>
        <taxon>Polyporales</taxon>
        <taxon>Fomitopsis</taxon>
    </lineage>
</organism>
<accession>S8DVP9</accession>
<reference evidence="3 4" key="1">
    <citation type="journal article" date="2012" name="Science">
        <title>The Paleozoic origin of enzymatic lignin decomposition reconstructed from 31 fungal genomes.</title>
        <authorList>
            <person name="Floudas D."/>
            <person name="Binder M."/>
            <person name="Riley R."/>
            <person name="Barry K."/>
            <person name="Blanchette R.A."/>
            <person name="Henrissat B."/>
            <person name="Martinez A.T."/>
            <person name="Otillar R."/>
            <person name="Spatafora J.W."/>
            <person name="Yadav J.S."/>
            <person name="Aerts A."/>
            <person name="Benoit I."/>
            <person name="Boyd A."/>
            <person name="Carlson A."/>
            <person name="Copeland A."/>
            <person name="Coutinho P.M."/>
            <person name="de Vries R.P."/>
            <person name="Ferreira P."/>
            <person name="Findley K."/>
            <person name="Foster B."/>
            <person name="Gaskell J."/>
            <person name="Glotzer D."/>
            <person name="Gorecki P."/>
            <person name="Heitman J."/>
            <person name="Hesse C."/>
            <person name="Hori C."/>
            <person name="Igarashi K."/>
            <person name="Jurgens J.A."/>
            <person name="Kallen N."/>
            <person name="Kersten P."/>
            <person name="Kohler A."/>
            <person name="Kuees U."/>
            <person name="Kumar T.K.A."/>
            <person name="Kuo A."/>
            <person name="LaButti K."/>
            <person name="Larrondo L.F."/>
            <person name="Lindquist E."/>
            <person name="Ling A."/>
            <person name="Lombard V."/>
            <person name="Lucas S."/>
            <person name="Lundell T."/>
            <person name="Martin R."/>
            <person name="McLaughlin D.J."/>
            <person name="Morgenstern I."/>
            <person name="Morin E."/>
            <person name="Murat C."/>
            <person name="Nagy L.G."/>
            <person name="Nolan M."/>
            <person name="Ohm R.A."/>
            <person name="Patyshakuliyeva A."/>
            <person name="Rokas A."/>
            <person name="Ruiz-Duenas F.J."/>
            <person name="Sabat G."/>
            <person name="Salamov A."/>
            <person name="Samejima M."/>
            <person name="Schmutz J."/>
            <person name="Slot J.C."/>
            <person name="St John F."/>
            <person name="Stenlid J."/>
            <person name="Sun H."/>
            <person name="Sun S."/>
            <person name="Syed K."/>
            <person name="Tsang A."/>
            <person name="Wiebenga A."/>
            <person name="Young D."/>
            <person name="Pisabarro A."/>
            <person name="Eastwood D.C."/>
            <person name="Martin F."/>
            <person name="Cullen D."/>
            <person name="Grigoriev I.V."/>
            <person name="Hibbett D.S."/>
        </authorList>
    </citation>
    <scope>NUCLEOTIDE SEQUENCE</scope>
    <source>
        <strain evidence="4">FP-58527</strain>
    </source>
</reference>
<dbReference type="OrthoDB" id="3364132at2759"/>
<dbReference type="STRING" id="743788.S8DVP9"/>
<evidence type="ECO:0000313" key="3">
    <source>
        <dbReference type="EMBL" id="EPS95258.1"/>
    </source>
</evidence>
<protein>
    <recommendedName>
        <fullName evidence="2">DUF7918 domain-containing protein</fullName>
    </recommendedName>
</protein>
<name>S8DVP9_FOMSC</name>
<gene>
    <name evidence="3" type="ORF">FOMPIDRAFT_1054332</name>
</gene>
<dbReference type="InterPro" id="IPR057678">
    <property type="entry name" value="DUF7918"/>
</dbReference>
<dbReference type="AlphaFoldDB" id="S8DVP9"/>
<feature type="region of interest" description="Disordered" evidence="1">
    <location>
        <begin position="113"/>
        <end position="162"/>
    </location>
</feature>
<feature type="domain" description="DUF7918" evidence="2">
    <location>
        <begin position="6"/>
        <end position="102"/>
    </location>
</feature>
<evidence type="ECO:0000256" key="1">
    <source>
        <dbReference type="SAM" id="MobiDB-lite"/>
    </source>
</evidence>
<proteinExistence type="predicted"/>
<dbReference type="Proteomes" id="UP000015241">
    <property type="component" value="Unassembled WGS sequence"/>
</dbReference>
<keyword evidence="4" id="KW-1185">Reference proteome</keyword>
<feature type="compositionally biased region" description="Basic and acidic residues" evidence="1">
    <location>
        <begin position="131"/>
        <end position="140"/>
    </location>
</feature>
<evidence type="ECO:0000259" key="2">
    <source>
        <dbReference type="Pfam" id="PF25534"/>
    </source>
</evidence>
<dbReference type="HOGENOM" id="CLU_1204801_0_0_1"/>
<dbReference type="EMBL" id="KE504211">
    <property type="protein sequence ID" value="EPS95258.1"/>
    <property type="molecule type" value="Genomic_DNA"/>
</dbReference>
<evidence type="ECO:0000313" key="4">
    <source>
        <dbReference type="Proteomes" id="UP000015241"/>
    </source>
</evidence>
<dbReference type="InParanoid" id="S8DVP9"/>